<sequence>MARAQTTNGTSSTPDIDDLANQIATLKSDLAGLTEMMAEMGRSKKNQAQERIEETFSTARAAGAEKLAEARTRATHMSDDVGDFIHQQPATALGIAAGLGFLVGMIGTRK</sequence>
<reference evidence="1 2" key="1">
    <citation type="submission" date="2017-05" db="EMBL/GenBank/DDBJ databases">
        <authorList>
            <person name="Song R."/>
            <person name="Chenine A.L."/>
            <person name="Ruprecht R.M."/>
        </authorList>
    </citation>
    <scope>NUCLEOTIDE SEQUENCE [LARGE SCALE GENOMIC DNA]</scope>
    <source>
        <strain evidence="1 2">CECT 8899</strain>
    </source>
</reference>
<protein>
    <recommendedName>
        <fullName evidence="3">DUF883 domain-containing protein</fullName>
    </recommendedName>
</protein>
<dbReference type="Proteomes" id="UP000201613">
    <property type="component" value="Unassembled WGS sequence"/>
</dbReference>
<name>A0A238LKR1_9RHOB</name>
<dbReference type="GO" id="GO:0043022">
    <property type="term" value="F:ribosome binding"/>
    <property type="evidence" value="ECO:0007669"/>
    <property type="project" value="InterPro"/>
</dbReference>
<keyword evidence="2" id="KW-1185">Reference proteome</keyword>
<dbReference type="PANTHER" id="PTHR35893">
    <property type="entry name" value="INNER MEMBRANE PROTEIN-RELATED"/>
    <property type="match status" value="1"/>
</dbReference>
<evidence type="ECO:0008006" key="3">
    <source>
        <dbReference type="Google" id="ProtNLM"/>
    </source>
</evidence>
<dbReference type="AlphaFoldDB" id="A0A238LKR1"/>
<proteinExistence type="predicted"/>
<dbReference type="OrthoDB" id="8373403at2"/>
<evidence type="ECO:0000313" key="1">
    <source>
        <dbReference type="EMBL" id="SMY10279.1"/>
    </source>
</evidence>
<dbReference type="PANTHER" id="PTHR35893:SF3">
    <property type="entry name" value="INNER MEMBRANE PROTEIN"/>
    <property type="match status" value="1"/>
</dbReference>
<dbReference type="InterPro" id="IPR010279">
    <property type="entry name" value="YqjD/ElaB"/>
</dbReference>
<evidence type="ECO:0000313" key="2">
    <source>
        <dbReference type="Proteomes" id="UP000201613"/>
    </source>
</evidence>
<dbReference type="EMBL" id="FXZK01000024">
    <property type="protein sequence ID" value="SMY10279.1"/>
    <property type="molecule type" value="Genomic_DNA"/>
</dbReference>
<dbReference type="RefSeq" id="WP_093994420.1">
    <property type="nucleotide sequence ID" value="NZ_FXZK01000024.1"/>
</dbReference>
<organism evidence="1 2">
    <name type="scientific">Flavimaricola marinus</name>
    <dbReference type="NCBI Taxonomy" id="1819565"/>
    <lineage>
        <taxon>Bacteria</taxon>
        <taxon>Pseudomonadati</taxon>
        <taxon>Pseudomonadota</taxon>
        <taxon>Alphaproteobacteria</taxon>
        <taxon>Rhodobacterales</taxon>
        <taxon>Paracoccaceae</taxon>
        <taxon>Flavimaricola</taxon>
    </lineage>
</organism>
<gene>
    <name evidence="1" type="ORF">LOM8899_04454</name>
</gene>
<accession>A0A238LKR1</accession>